<gene>
    <name evidence="6" type="ordered locus">MTR_5g046120</name>
    <name evidence="7" type="ORF">MtrunA17_Chr5g0419861</name>
</gene>
<organism evidence="6 9">
    <name type="scientific">Medicago truncatula</name>
    <name type="common">Barrel medic</name>
    <name type="synonym">Medicago tribuloides</name>
    <dbReference type="NCBI Taxonomy" id="3880"/>
    <lineage>
        <taxon>Eukaryota</taxon>
        <taxon>Viridiplantae</taxon>
        <taxon>Streptophyta</taxon>
        <taxon>Embryophyta</taxon>
        <taxon>Tracheophyta</taxon>
        <taxon>Spermatophyta</taxon>
        <taxon>Magnoliopsida</taxon>
        <taxon>eudicotyledons</taxon>
        <taxon>Gunneridae</taxon>
        <taxon>Pentapetalae</taxon>
        <taxon>rosids</taxon>
        <taxon>fabids</taxon>
        <taxon>Fabales</taxon>
        <taxon>Fabaceae</taxon>
        <taxon>Papilionoideae</taxon>
        <taxon>50 kb inversion clade</taxon>
        <taxon>NPAAA clade</taxon>
        <taxon>Hologalegina</taxon>
        <taxon>IRL clade</taxon>
        <taxon>Trifolieae</taxon>
        <taxon>Medicago</taxon>
    </lineage>
</organism>
<evidence type="ECO:0000256" key="5">
    <source>
        <dbReference type="ARBA" id="ARBA00023242"/>
    </source>
</evidence>
<dbReference type="AlphaFoldDB" id="G7JWX3"/>
<keyword evidence="9" id="KW-1185">Reference proteome</keyword>
<keyword evidence="2" id="KW-0805">Transcription regulation</keyword>
<dbReference type="GO" id="GO:0003677">
    <property type="term" value="F:DNA binding"/>
    <property type="evidence" value="ECO:0007669"/>
    <property type="project" value="UniProtKB-KW"/>
</dbReference>
<dbReference type="InterPro" id="IPR044835">
    <property type="entry name" value="ARF_plant"/>
</dbReference>
<reference evidence="7" key="4">
    <citation type="journal article" date="2018" name="Nat. Plants">
        <title>Whole-genome landscape of Medicago truncatula symbiotic genes.</title>
        <authorList>
            <person name="Pecrix Y."/>
            <person name="Gamas P."/>
            <person name="Carrere S."/>
        </authorList>
    </citation>
    <scope>NUCLEOTIDE SEQUENCE</scope>
    <source>
        <tissue evidence="7">Leaves</tissue>
    </source>
</reference>
<dbReference type="GO" id="GO:0009725">
    <property type="term" value="P:response to hormone"/>
    <property type="evidence" value="ECO:0007669"/>
    <property type="project" value="InterPro"/>
</dbReference>
<evidence type="ECO:0000313" key="7">
    <source>
        <dbReference type="EMBL" id="RHN55622.1"/>
    </source>
</evidence>
<dbReference type="Proteomes" id="UP000002051">
    <property type="component" value="Chromosome 5"/>
</dbReference>
<reference evidence="8" key="3">
    <citation type="submission" date="2015-04" db="UniProtKB">
        <authorList>
            <consortium name="EnsemblPlants"/>
        </authorList>
    </citation>
    <scope>IDENTIFICATION</scope>
    <source>
        <strain evidence="8">cv. Jemalong A17</strain>
    </source>
</reference>
<dbReference type="GO" id="GO:0005634">
    <property type="term" value="C:nucleus"/>
    <property type="evidence" value="ECO:0007669"/>
    <property type="project" value="UniProtKB-SubCell"/>
</dbReference>
<keyword evidence="5" id="KW-0539">Nucleus</keyword>
<dbReference type="EMBL" id="PSQE01000005">
    <property type="protein sequence ID" value="RHN55622.1"/>
    <property type="molecule type" value="Genomic_DNA"/>
</dbReference>
<evidence type="ECO:0000313" key="6">
    <source>
        <dbReference type="EMBL" id="AES97153.1"/>
    </source>
</evidence>
<sequence>MLLLPPPMITFTPLILQRFRPFTIRIISAVDLLAKPHTDEVFAKLLHTPITNNTHVCVQDPHDVPNCNDHVRDEVIGLFTRILAPTNVSNRTFYIPRSCAENIFPPLGMEASQHLFIADVHGEDVSMTSGRG</sequence>
<comment type="subcellular location">
    <subcellularLocation>
        <location evidence="1">Nucleus</location>
    </subcellularLocation>
</comment>
<dbReference type="HOGENOM" id="CLU_1920212_0_0_1"/>
<evidence type="ECO:0000256" key="4">
    <source>
        <dbReference type="ARBA" id="ARBA00023163"/>
    </source>
</evidence>
<dbReference type="PaxDb" id="3880-AES97153"/>
<name>G7JWX3_MEDTR</name>
<dbReference type="EMBL" id="CM001221">
    <property type="protein sequence ID" value="AES97153.1"/>
    <property type="molecule type" value="Genomic_DNA"/>
</dbReference>
<dbReference type="SUPFAM" id="SSF101936">
    <property type="entry name" value="DNA-binding pseudobarrel domain"/>
    <property type="match status" value="1"/>
</dbReference>
<evidence type="ECO:0000313" key="9">
    <source>
        <dbReference type="Proteomes" id="UP000002051"/>
    </source>
</evidence>
<reference evidence="6 9" key="1">
    <citation type="journal article" date="2011" name="Nature">
        <title>The Medicago genome provides insight into the evolution of rhizobial symbioses.</title>
        <authorList>
            <person name="Young N.D."/>
            <person name="Debelle F."/>
            <person name="Oldroyd G.E."/>
            <person name="Geurts R."/>
            <person name="Cannon S.B."/>
            <person name="Udvardi M.K."/>
            <person name="Benedito V.A."/>
            <person name="Mayer K.F."/>
            <person name="Gouzy J."/>
            <person name="Schoof H."/>
            <person name="Van de Peer Y."/>
            <person name="Proost S."/>
            <person name="Cook D.R."/>
            <person name="Meyers B.C."/>
            <person name="Spannagl M."/>
            <person name="Cheung F."/>
            <person name="De Mita S."/>
            <person name="Krishnakumar V."/>
            <person name="Gundlach H."/>
            <person name="Zhou S."/>
            <person name="Mudge J."/>
            <person name="Bharti A.K."/>
            <person name="Murray J.D."/>
            <person name="Naoumkina M.A."/>
            <person name="Rosen B."/>
            <person name="Silverstein K.A."/>
            <person name="Tang H."/>
            <person name="Rombauts S."/>
            <person name="Zhao P.X."/>
            <person name="Zhou P."/>
            <person name="Barbe V."/>
            <person name="Bardou P."/>
            <person name="Bechner M."/>
            <person name="Bellec A."/>
            <person name="Berger A."/>
            <person name="Berges H."/>
            <person name="Bidwell S."/>
            <person name="Bisseling T."/>
            <person name="Choisne N."/>
            <person name="Couloux A."/>
            <person name="Denny R."/>
            <person name="Deshpande S."/>
            <person name="Dai X."/>
            <person name="Doyle J.J."/>
            <person name="Dudez A.M."/>
            <person name="Farmer A.D."/>
            <person name="Fouteau S."/>
            <person name="Franken C."/>
            <person name="Gibelin C."/>
            <person name="Gish J."/>
            <person name="Goldstein S."/>
            <person name="Gonzalez A.J."/>
            <person name="Green P.J."/>
            <person name="Hallab A."/>
            <person name="Hartog M."/>
            <person name="Hua A."/>
            <person name="Humphray S.J."/>
            <person name="Jeong D.H."/>
            <person name="Jing Y."/>
            <person name="Jocker A."/>
            <person name="Kenton S.M."/>
            <person name="Kim D.J."/>
            <person name="Klee K."/>
            <person name="Lai H."/>
            <person name="Lang C."/>
            <person name="Lin S."/>
            <person name="Macmil S.L."/>
            <person name="Magdelenat G."/>
            <person name="Matthews L."/>
            <person name="McCorrison J."/>
            <person name="Monaghan E.L."/>
            <person name="Mun J.H."/>
            <person name="Najar F.Z."/>
            <person name="Nicholson C."/>
            <person name="Noirot C."/>
            <person name="O'Bleness M."/>
            <person name="Paule C.R."/>
            <person name="Poulain J."/>
            <person name="Prion F."/>
            <person name="Qin B."/>
            <person name="Qu C."/>
            <person name="Retzel E.F."/>
            <person name="Riddle C."/>
            <person name="Sallet E."/>
            <person name="Samain S."/>
            <person name="Samson N."/>
            <person name="Sanders I."/>
            <person name="Saurat O."/>
            <person name="Scarpelli C."/>
            <person name="Schiex T."/>
            <person name="Segurens B."/>
            <person name="Severin A.J."/>
            <person name="Sherrier D.J."/>
            <person name="Shi R."/>
            <person name="Sims S."/>
            <person name="Singer S.R."/>
            <person name="Sinharoy S."/>
            <person name="Sterck L."/>
            <person name="Viollet A."/>
            <person name="Wang B.B."/>
            <person name="Wang K."/>
            <person name="Wang M."/>
            <person name="Wang X."/>
            <person name="Warfsmann J."/>
            <person name="Weissenbach J."/>
            <person name="White D.D."/>
            <person name="White J.D."/>
            <person name="Wiley G.B."/>
            <person name="Wincker P."/>
            <person name="Xing Y."/>
            <person name="Yang L."/>
            <person name="Yao Z."/>
            <person name="Ying F."/>
            <person name="Zhai J."/>
            <person name="Zhou L."/>
            <person name="Zuber A."/>
            <person name="Denarie J."/>
            <person name="Dixon R.A."/>
            <person name="May G.D."/>
            <person name="Schwartz D.C."/>
            <person name="Rogers J."/>
            <person name="Quetier F."/>
            <person name="Town C.D."/>
            <person name="Roe B.A."/>
        </authorList>
    </citation>
    <scope>NUCLEOTIDE SEQUENCE [LARGE SCALE GENOMIC DNA]</scope>
    <source>
        <strain evidence="6">A17</strain>
        <strain evidence="8 9">cv. Jemalong A17</strain>
    </source>
</reference>
<dbReference type="Proteomes" id="UP000265566">
    <property type="component" value="Chromosome 5"/>
</dbReference>
<dbReference type="InterPro" id="IPR015300">
    <property type="entry name" value="DNA-bd_pseudobarrel_sf"/>
</dbReference>
<protein>
    <submittedName>
        <fullName evidence="6">Auxin response factor, putative</fullName>
    </submittedName>
    <submittedName>
        <fullName evidence="7">Putative DNA-binding pseudobarrel domain-containing protein</fullName>
    </submittedName>
</protein>
<dbReference type="STRING" id="3880.G7JWX3"/>
<dbReference type="PANTHER" id="PTHR31384">
    <property type="entry name" value="AUXIN RESPONSE FACTOR 4-RELATED"/>
    <property type="match status" value="1"/>
</dbReference>
<proteinExistence type="predicted"/>
<dbReference type="Gene3D" id="2.40.330.10">
    <property type="entry name" value="DNA-binding pseudobarrel domain"/>
    <property type="match status" value="1"/>
</dbReference>
<evidence type="ECO:0000256" key="2">
    <source>
        <dbReference type="ARBA" id="ARBA00023015"/>
    </source>
</evidence>
<evidence type="ECO:0000313" key="8">
    <source>
        <dbReference type="EnsemblPlants" id="AES97153"/>
    </source>
</evidence>
<evidence type="ECO:0000256" key="3">
    <source>
        <dbReference type="ARBA" id="ARBA00023125"/>
    </source>
</evidence>
<dbReference type="GO" id="GO:0006355">
    <property type="term" value="P:regulation of DNA-templated transcription"/>
    <property type="evidence" value="ECO:0007669"/>
    <property type="project" value="InterPro"/>
</dbReference>
<accession>G7JWX3</accession>
<dbReference type="Gramene" id="rna30829">
    <property type="protein sequence ID" value="RHN55622.1"/>
    <property type="gene ID" value="gene30829"/>
</dbReference>
<keyword evidence="3 7" id="KW-0238">DNA-binding</keyword>
<keyword evidence="4" id="KW-0804">Transcription</keyword>
<dbReference type="PANTHER" id="PTHR31384:SF94">
    <property type="entry name" value="AUXIN RESPONSE FACTOR 17"/>
    <property type="match status" value="1"/>
</dbReference>
<reference evidence="6 9" key="2">
    <citation type="journal article" date="2014" name="BMC Genomics">
        <title>An improved genome release (version Mt4.0) for the model legume Medicago truncatula.</title>
        <authorList>
            <person name="Tang H."/>
            <person name="Krishnakumar V."/>
            <person name="Bidwell S."/>
            <person name="Rosen B."/>
            <person name="Chan A."/>
            <person name="Zhou S."/>
            <person name="Gentzbittel L."/>
            <person name="Childs K.L."/>
            <person name="Yandell M."/>
            <person name="Gundlach H."/>
            <person name="Mayer K.F."/>
            <person name="Schwartz D.C."/>
            <person name="Town C.D."/>
        </authorList>
    </citation>
    <scope>GENOME REANNOTATION</scope>
    <source>
        <strain evidence="8 9">cv. Jemalong A17</strain>
    </source>
</reference>
<dbReference type="EnsemblPlants" id="AES97153">
    <property type="protein sequence ID" value="AES97153"/>
    <property type="gene ID" value="MTR_5g046120"/>
</dbReference>
<evidence type="ECO:0000256" key="1">
    <source>
        <dbReference type="ARBA" id="ARBA00004123"/>
    </source>
</evidence>